<dbReference type="Gene3D" id="2.60.40.10">
    <property type="entry name" value="Immunoglobulins"/>
    <property type="match status" value="3"/>
</dbReference>
<dbReference type="SUPFAM" id="SSF49299">
    <property type="entry name" value="PKD domain"/>
    <property type="match status" value="3"/>
</dbReference>
<keyword evidence="1" id="KW-0472">Membrane</keyword>
<dbReference type="InterPro" id="IPR022409">
    <property type="entry name" value="PKD/Chitinase_dom"/>
</dbReference>
<feature type="domain" description="PKD" evidence="2">
    <location>
        <begin position="446"/>
        <end position="487"/>
    </location>
</feature>
<dbReference type="SMART" id="SM00089">
    <property type="entry name" value="PKD"/>
    <property type="match status" value="4"/>
</dbReference>
<comment type="caution">
    <text evidence="3">The sequence shown here is derived from an EMBL/GenBank/DDBJ whole genome shotgun (WGS) entry which is preliminary data.</text>
</comment>
<protein>
    <recommendedName>
        <fullName evidence="2">PKD domain-containing protein</fullName>
    </recommendedName>
</protein>
<proteinExistence type="predicted"/>
<name>A0A1G2PIY4_9BACT</name>
<evidence type="ECO:0000256" key="1">
    <source>
        <dbReference type="SAM" id="Phobius"/>
    </source>
</evidence>
<evidence type="ECO:0000313" key="4">
    <source>
        <dbReference type="Proteomes" id="UP000177629"/>
    </source>
</evidence>
<dbReference type="InterPro" id="IPR000601">
    <property type="entry name" value="PKD_dom"/>
</dbReference>
<organism evidence="3 4">
    <name type="scientific">Candidatus Terrybacteria bacterium RIFCSPHIGHO2_01_FULL_48_17</name>
    <dbReference type="NCBI Taxonomy" id="1802362"/>
    <lineage>
        <taxon>Bacteria</taxon>
        <taxon>Candidatus Terryibacteriota</taxon>
    </lineage>
</organism>
<evidence type="ECO:0000313" key="3">
    <source>
        <dbReference type="EMBL" id="OHA47739.1"/>
    </source>
</evidence>
<dbReference type="AlphaFoldDB" id="A0A1G2PIY4"/>
<sequence>MARPISISRLLLNPFAWYAVGALALLLFLVPHFNVDAQFINSPTYIYRGVTAGQAVSCSAPASEWVAVKARLIDYVNMKAITGTFTAQCKADFRSNSFNYTTGCGSAASGGAYYCEGPDSTHPTFSWFSAKCAGGTANQNGSLCVGGCNMPFRLSADAVNYAATPVWLVNHGPNSKSTLYPEGNSNTANYDIYLARASCESSTWVCSGLQPIRKDAWGNRCGSLPACTANTTYCSGTNVCFRNTGCRSGACYNDADTCKADTCGAWANQGCGLGGCATNQMRQTRNCTYNCAPESRCVASTACNTGIIQGRLFIDANANGNYEAGEALIKSEDGKCSLGTTVSGAGVSYSGPESGTRLPDRCNQGGPYYSTGSIAAGSYVLTALPPINWIVTSPNNVSVDLGVGQIKDQWFGLRRSAPPIAVATASTAGISGPFAKTIKIVYGQPVYFSSAGSNDPDGGTITYQWDFTDDGAFDSTDANPTHVYQRADCGGADSCTIIIRLRVTDDEGDTAEDFVQTVVSPPLQVGCQGIPPIAQLNQNVIWNAIVSGGVGDYSYSWSGTDGLSGTSSSVSKSYATAGTKTATLTVTAGAETKTANCQVEVRSLPIADATVSTSATGTFGEVVEIGPGQTAFFSALKDGNGDGRGSYDPDGGALAKYEWFFGDGTSTTGPEPSHTFSSIGEYTVTLSVTDNEGDVGTDTVKVNVTSALQVSCSVEPTNPTTGDIVRWTATVFGGSGKYTYTWQFDDNDDGKTDVTYLGTSIVLRVYSSPGPKTGTIRVISGDQVKSATCNVTVTAANAFWQTAPLRRFFSFVLGKFIPDVSAY</sequence>
<dbReference type="CDD" id="cd00146">
    <property type="entry name" value="PKD"/>
    <property type="match status" value="2"/>
</dbReference>
<dbReference type="Proteomes" id="UP000177629">
    <property type="component" value="Unassembled WGS sequence"/>
</dbReference>
<dbReference type="Pfam" id="PF18911">
    <property type="entry name" value="PKD_4"/>
    <property type="match status" value="3"/>
</dbReference>
<keyword evidence="1" id="KW-1133">Transmembrane helix</keyword>
<gene>
    <name evidence="3" type="ORF">A2806_01425</name>
</gene>
<dbReference type="EMBL" id="MHSS01000014">
    <property type="protein sequence ID" value="OHA47739.1"/>
    <property type="molecule type" value="Genomic_DNA"/>
</dbReference>
<feature type="domain" description="PKD" evidence="2">
    <location>
        <begin position="552"/>
        <end position="601"/>
    </location>
</feature>
<dbReference type="STRING" id="1802362.A2806_01425"/>
<dbReference type="PROSITE" id="PS50093">
    <property type="entry name" value="PKD"/>
    <property type="match status" value="3"/>
</dbReference>
<reference evidence="3 4" key="1">
    <citation type="journal article" date="2016" name="Nat. Commun.">
        <title>Thousands of microbial genomes shed light on interconnected biogeochemical processes in an aquifer system.</title>
        <authorList>
            <person name="Anantharaman K."/>
            <person name="Brown C.T."/>
            <person name="Hug L.A."/>
            <person name="Sharon I."/>
            <person name="Castelle C.J."/>
            <person name="Probst A.J."/>
            <person name="Thomas B.C."/>
            <person name="Singh A."/>
            <person name="Wilkins M.J."/>
            <person name="Karaoz U."/>
            <person name="Brodie E.L."/>
            <person name="Williams K.H."/>
            <person name="Hubbard S.S."/>
            <person name="Banfield J.F."/>
        </authorList>
    </citation>
    <scope>NUCLEOTIDE SEQUENCE [LARGE SCALE GENOMIC DNA]</scope>
</reference>
<feature type="domain" description="PKD" evidence="2">
    <location>
        <begin position="642"/>
        <end position="705"/>
    </location>
</feature>
<accession>A0A1G2PIY4</accession>
<evidence type="ECO:0000259" key="2">
    <source>
        <dbReference type="PROSITE" id="PS50093"/>
    </source>
</evidence>
<feature type="transmembrane region" description="Helical" evidence="1">
    <location>
        <begin position="12"/>
        <end position="33"/>
    </location>
</feature>
<dbReference type="InterPro" id="IPR013783">
    <property type="entry name" value="Ig-like_fold"/>
</dbReference>
<keyword evidence="1" id="KW-0812">Transmembrane</keyword>
<dbReference type="InterPro" id="IPR035986">
    <property type="entry name" value="PKD_dom_sf"/>
</dbReference>